<dbReference type="Gene3D" id="1.10.1450.10">
    <property type="entry name" value="Tetraspanin"/>
    <property type="match status" value="1"/>
</dbReference>
<feature type="region of interest" description="Disordered" evidence="8">
    <location>
        <begin position="527"/>
        <end position="547"/>
    </location>
</feature>
<protein>
    <recommendedName>
        <fullName evidence="7">Tetraspanin-4</fullName>
    </recommendedName>
</protein>
<dbReference type="Proteomes" id="UP000250572">
    <property type="component" value="Unassembled WGS sequence"/>
</dbReference>
<keyword evidence="3 9" id="KW-0812">Transmembrane</keyword>
<name>A0A315W1R1_GAMAF</name>
<evidence type="ECO:0000256" key="9">
    <source>
        <dbReference type="SAM" id="Phobius"/>
    </source>
</evidence>
<evidence type="ECO:0000256" key="3">
    <source>
        <dbReference type="ARBA" id="ARBA00022692"/>
    </source>
</evidence>
<feature type="compositionally biased region" description="Basic and acidic residues" evidence="8">
    <location>
        <begin position="528"/>
        <end position="547"/>
    </location>
</feature>
<accession>A0A315W1R1</accession>
<evidence type="ECO:0000313" key="11">
    <source>
        <dbReference type="Proteomes" id="UP000250572"/>
    </source>
</evidence>
<evidence type="ECO:0000256" key="1">
    <source>
        <dbReference type="ARBA" id="ARBA00004141"/>
    </source>
</evidence>
<evidence type="ECO:0000313" key="10">
    <source>
        <dbReference type="EMBL" id="PWA29158.1"/>
    </source>
</evidence>
<dbReference type="PANTHER" id="PTHR19282">
    <property type="entry name" value="TETRASPANIN"/>
    <property type="match status" value="1"/>
</dbReference>
<dbReference type="InterPro" id="IPR018499">
    <property type="entry name" value="Tetraspanin/Peripherin"/>
</dbReference>
<keyword evidence="6" id="KW-0325">Glycoprotein</keyword>
<gene>
    <name evidence="10" type="ORF">CCH79_00006255</name>
</gene>
<evidence type="ECO:0000256" key="2">
    <source>
        <dbReference type="ARBA" id="ARBA00006840"/>
    </source>
</evidence>
<dbReference type="PANTHER" id="PTHR19282:SF40">
    <property type="entry name" value="TETRASPANIN-4"/>
    <property type="match status" value="1"/>
</dbReference>
<keyword evidence="5 9" id="KW-0472">Membrane</keyword>
<dbReference type="FunFam" id="1.10.1450.10:FF:000006">
    <property type="entry name" value="Tetraspanin"/>
    <property type="match status" value="1"/>
</dbReference>
<dbReference type="SUPFAM" id="SSF48652">
    <property type="entry name" value="Tetraspanin"/>
    <property type="match status" value="1"/>
</dbReference>
<evidence type="ECO:0000256" key="7">
    <source>
        <dbReference type="ARBA" id="ARBA00072058"/>
    </source>
</evidence>
<organism evidence="10 11">
    <name type="scientific">Gambusia affinis</name>
    <name type="common">Western mosquitofish</name>
    <name type="synonym">Heterandria affinis</name>
    <dbReference type="NCBI Taxonomy" id="33528"/>
    <lineage>
        <taxon>Eukaryota</taxon>
        <taxon>Metazoa</taxon>
        <taxon>Chordata</taxon>
        <taxon>Craniata</taxon>
        <taxon>Vertebrata</taxon>
        <taxon>Euteleostomi</taxon>
        <taxon>Actinopterygii</taxon>
        <taxon>Neopterygii</taxon>
        <taxon>Teleostei</taxon>
        <taxon>Neoteleostei</taxon>
        <taxon>Acanthomorphata</taxon>
        <taxon>Ovalentaria</taxon>
        <taxon>Atherinomorphae</taxon>
        <taxon>Cyprinodontiformes</taxon>
        <taxon>Poeciliidae</taxon>
        <taxon>Poeciliinae</taxon>
        <taxon>Gambusia</taxon>
    </lineage>
</organism>
<comment type="similarity">
    <text evidence="2">Belongs to the tetraspanin (TM4SF) family.</text>
</comment>
<dbReference type="STRING" id="33528.ENSGAFP00000019432"/>
<keyword evidence="4 9" id="KW-1133">Transmembrane helix</keyword>
<dbReference type="GO" id="GO:0005886">
    <property type="term" value="C:plasma membrane"/>
    <property type="evidence" value="ECO:0007669"/>
    <property type="project" value="TreeGrafter"/>
</dbReference>
<feature type="transmembrane region" description="Helical" evidence="9">
    <location>
        <begin position="185"/>
        <end position="204"/>
    </location>
</feature>
<proteinExistence type="inferred from homology"/>
<evidence type="ECO:0000256" key="6">
    <source>
        <dbReference type="ARBA" id="ARBA00023180"/>
    </source>
</evidence>
<evidence type="ECO:0000256" key="5">
    <source>
        <dbReference type="ARBA" id="ARBA00023136"/>
    </source>
</evidence>
<reference evidence="10 11" key="1">
    <citation type="journal article" date="2018" name="G3 (Bethesda)">
        <title>A High-Quality Reference Genome for the Invasive Mosquitofish Gambusia affinis Using a Chicago Library.</title>
        <authorList>
            <person name="Hoffberg S.L."/>
            <person name="Troendle N.J."/>
            <person name="Glenn T.C."/>
            <person name="Mahmud O."/>
            <person name="Louha S."/>
            <person name="Chalopin D."/>
            <person name="Bennetzen J.L."/>
            <person name="Mauricio R."/>
        </authorList>
    </citation>
    <scope>NUCLEOTIDE SEQUENCE [LARGE SCALE GENOMIC DNA]</scope>
    <source>
        <strain evidence="10">NE01/NJP1002.9</strain>
        <tissue evidence="10">Muscle</tissue>
    </source>
</reference>
<comment type="subcellular location">
    <subcellularLocation>
        <location evidence="1">Membrane</location>
        <topology evidence="1">Multi-pass membrane protein</topology>
    </subcellularLocation>
</comment>
<dbReference type="EMBL" id="NHOQ01000682">
    <property type="protein sequence ID" value="PWA29158.1"/>
    <property type="molecule type" value="Genomic_DNA"/>
</dbReference>
<evidence type="ECO:0000256" key="8">
    <source>
        <dbReference type="SAM" id="MobiDB-lite"/>
    </source>
</evidence>
<dbReference type="PRINTS" id="PR00259">
    <property type="entry name" value="TMFOUR"/>
</dbReference>
<feature type="transmembrane region" description="Helical" evidence="9">
    <location>
        <begin position="62"/>
        <end position="83"/>
    </location>
</feature>
<keyword evidence="11" id="KW-1185">Reference proteome</keyword>
<comment type="caution">
    <text evidence="10">The sequence shown here is derived from an EMBL/GenBank/DDBJ whole genome shotgun (WGS) entry which is preliminary data.</text>
</comment>
<sequence length="547" mass="62278">MMTAWQSFPGSLRARFRLPGCHILPTADETQRDTSLLISPVKGKHARKQQNPKGEHLKRSRFFILLLLIFFLEILSIMLFFIYQDEFHRAERIDRYAQRDLKKGLQLFGTEGNVGLTNAWMIVQTDFRCCGVTNHTDWFEVYNATRVPDSCCLEYSDNCGLDNPGTWWTAPCYERVKGWLNDNLVALWIFALCTALTQILGLVFSMTMFCQAVKVETFYAYCFLSSDWSTAQYCDRKTTSPQLLQNENGNSQMKHSDTPSVSARFNSEETGGNSCCKTCSPMKSHMRIKGLTFGAVDPDITGKKVSMTNHVKTECEICWEKKLLDLNLYQRRKISHCQVCYMWLLLIRIKAIMLFSSKQISASIVDYCQRCVKHDISLSGGIVENHNGVAVFQWTSIANSRLCEVKKIEKPLTCQKLPQLSGSMDVSRKASATSHHTRKHKHTFKLTQTKVVTLAGSSPEQPRPVQATVGYCTQEFRKGYKLCSILPTLLMTLPSKIKAINYEQKNNNVKDPDLLQMLALLVGGGRTECGKDKQRENEHEDKIMSRS</sequence>
<dbReference type="InterPro" id="IPR008952">
    <property type="entry name" value="Tetraspanin_EC2_sf"/>
</dbReference>
<dbReference type="CDD" id="cd03165">
    <property type="entry name" value="NET-5_like_LEL"/>
    <property type="match status" value="1"/>
</dbReference>
<evidence type="ECO:0000256" key="4">
    <source>
        <dbReference type="ARBA" id="ARBA00022989"/>
    </source>
</evidence>
<dbReference type="AlphaFoldDB" id="A0A315W1R1"/>
<dbReference type="Pfam" id="PF00335">
    <property type="entry name" value="Tetraspanin"/>
    <property type="match status" value="1"/>
</dbReference>